<feature type="compositionally biased region" description="Polar residues" evidence="1">
    <location>
        <begin position="94"/>
        <end position="105"/>
    </location>
</feature>
<proteinExistence type="predicted"/>
<sequence length="142" mass="16227">MPLPLPSSKNESTTTIHPSGNFRDQMKHRKQPSATDLLEKLESQNRNQTKNIERILETQIEGMRQSMEREFDDIMDLHRREASTLTPGDGSVDTPKQTNAASAQNEKLRHIRSQMETSLENRIALLREKVGKIETSGLERFA</sequence>
<feature type="region of interest" description="Disordered" evidence="1">
    <location>
        <begin position="83"/>
        <end position="108"/>
    </location>
</feature>
<evidence type="ECO:0000313" key="2">
    <source>
        <dbReference type="EMBL" id="CAD8414338.1"/>
    </source>
</evidence>
<evidence type="ECO:0000256" key="1">
    <source>
        <dbReference type="SAM" id="MobiDB-lite"/>
    </source>
</evidence>
<protein>
    <submittedName>
        <fullName evidence="2">Uncharacterized protein</fullName>
    </submittedName>
</protein>
<feature type="region of interest" description="Disordered" evidence="1">
    <location>
        <begin position="1"/>
        <end position="52"/>
    </location>
</feature>
<dbReference type="EMBL" id="HBEL01022333">
    <property type="protein sequence ID" value="CAD8414338.1"/>
    <property type="molecule type" value="Transcribed_RNA"/>
</dbReference>
<organism evidence="2">
    <name type="scientific">Proboscia inermis</name>
    <dbReference type="NCBI Taxonomy" id="420281"/>
    <lineage>
        <taxon>Eukaryota</taxon>
        <taxon>Sar</taxon>
        <taxon>Stramenopiles</taxon>
        <taxon>Ochrophyta</taxon>
        <taxon>Bacillariophyta</taxon>
        <taxon>Coscinodiscophyceae</taxon>
        <taxon>Rhizosoleniophycidae</taxon>
        <taxon>Rhizosoleniales</taxon>
        <taxon>Rhizosoleniaceae</taxon>
        <taxon>Proboscia</taxon>
    </lineage>
</organism>
<accession>A0A7S0C7W0</accession>
<feature type="compositionally biased region" description="Polar residues" evidence="1">
    <location>
        <begin position="7"/>
        <end position="18"/>
    </location>
</feature>
<reference evidence="2" key="1">
    <citation type="submission" date="2021-01" db="EMBL/GenBank/DDBJ databases">
        <authorList>
            <person name="Corre E."/>
            <person name="Pelletier E."/>
            <person name="Niang G."/>
            <person name="Scheremetjew M."/>
            <person name="Finn R."/>
            <person name="Kale V."/>
            <person name="Holt S."/>
            <person name="Cochrane G."/>
            <person name="Meng A."/>
            <person name="Brown T."/>
            <person name="Cohen L."/>
        </authorList>
    </citation>
    <scope>NUCLEOTIDE SEQUENCE</scope>
    <source>
        <strain evidence="2">CCAP1064/1</strain>
    </source>
</reference>
<name>A0A7S0C7W0_9STRA</name>
<dbReference type="AlphaFoldDB" id="A0A7S0C7W0"/>
<gene>
    <name evidence="2" type="ORF">PINE0816_LOCUS10472</name>
</gene>